<organism evidence="1 2">
    <name type="scientific">Athelia psychrophila</name>
    <dbReference type="NCBI Taxonomy" id="1759441"/>
    <lineage>
        <taxon>Eukaryota</taxon>
        <taxon>Fungi</taxon>
        <taxon>Dikarya</taxon>
        <taxon>Basidiomycota</taxon>
        <taxon>Agaricomycotina</taxon>
        <taxon>Agaricomycetes</taxon>
        <taxon>Agaricomycetidae</taxon>
        <taxon>Atheliales</taxon>
        <taxon>Atheliaceae</taxon>
        <taxon>Athelia</taxon>
    </lineage>
</organism>
<gene>
    <name evidence="1" type="ORF">FIBSPDRAFT_934760</name>
</gene>
<reference evidence="1 2" key="1">
    <citation type="journal article" date="2016" name="Mol. Biol. Evol.">
        <title>Comparative Genomics of Early-Diverging Mushroom-Forming Fungi Provides Insights into the Origins of Lignocellulose Decay Capabilities.</title>
        <authorList>
            <person name="Nagy L.G."/>
            <person name="Riley R."/>
            <person name="Tritt A."/>
            <person name="Adam C."/>
            <person name="Daum C."/>
            <person name="Floudas D."/>
            <person name="Sun H."/>
            <person name="Yadav J.S."/>
            <person name="Pangilinan J."/>
            <person name="Larsson K.H."/>
            <person name="Matsuura K."/>
            <person name="Barry K."/>
            <person name="Labutti K."/>
            <person name="Kuo R."/>
            <person name="Ohm R.A."/>
            <person name="Bhattacharya S.S."/>
            <person name="Shirouzu T."/>
            <person name="Yoshinaga Y."/>
            <person name="Martin F.M."/>
            <person name="Grigoriev I.V."/>
            <person name="Hibbett D.S."/>
        </authorList>
    </citation>
    <scope>NUCLEOTIDE SEQUENCE [LARGE SCALE GENOMIC DNA]</scope>
    <source>
        <strain evidence="1 2">CBS 109695</strain>
    </source>
</reference>
<dbReference type="AlphaFoldDB" id="A0A166EW49"/>
<protein>
    <recommendedName>
        <fullName evidence="3">C2 domain-containing protein</fullName>
    </recommendedName>
</protein>
<evidence type="ECO:0008006" key="3">
    <source>
        <dbReference type="Google" id="ProtNLM"/>
    </source>
</evidence>
<evidence type="ECO:0000313" key="2">
    <source>
        <dbReference type="Proteomes" id="UP000076532"/>
    </source>
</evidence>
<keyword evidence="2" id="KW-1185">Reference proteome</keyword>
<dbReference type="Proteomes" id="UP000076532">
    <property type="component" value="Unassembled WGS sequence"/>
</dbReference>
<accession>A0A166EW49</accession>
<feature type="non-terminal residue" evidence="1">
    <location>
        <position position="466"/>
    </location>
</feature>
<sequence length="466" mass="50783">MSQNITFKIQEQGSYIHEDIKCDHLPKPADAWIKQAFSAKLLLDGKEYSTGPINGSTTTLWSSKITLQAPGSASLEIEVHNRINGRNKLVGSLKDTVHNFLKESFSETVARTLRKIDRRGVIRETTIELTFSIALLSRAGNADLPVSSFEQLEQPDTFGLFVGTAEWTHDPKEQEEDVDMYVEVSVDGTREVHRTLSAKTAHCSDHDLEITGRLESTVRIEIKSGAHISSKSLSVARVETSVKNLLEICANGDLATLELTLAPLLSATMDQATLTDGDAAVLGLAITPLMSGMVEPVAGTGGHMDSKHSAPNSIGRMTVKLCWQSHAPPQLPDISTVSIPQMSQLERRIPEDVEEDLKIVNQEQALALIPDGHPDKPTRLSNLGVGYITRFHRHGDLADLENSIASFEQGVALTPDGHPDKPSRLTNFGGGYLTRFQRLGGFADLENSIASHQQAVALTPDGHPDK</sequence>
<dbReference type="OrthoDB" id="3259646at2759"/>
<dbReference type="EMBL" id="KV417596">
    <property type="protein sequence ID" value="KZP16171.1"/>
    <property type="molecule type" value="Genomic_DNA"/>
</dbReference>
<evidence type="ECO:0000313" key="1">
    <source>
        <dbReference type="EMBL" id="KZP16171.1"/>
    </source>
</evidence>
<proteinExistence type="predicted"/>
<name>A0A166EW49_9AGAM</name>